<dbReference type="KEGG" id="pbd:PBOR_04170"/>
<keyword evidence="4" id="KW-1185">Reference proteome</keyword>
<feature type="compositionally biased region" description="Gly residues" evidence="1">
    <location>
        <begin position="74"/>
        <end position="90"/>
    </location>
</feature>
<protein>
    <recommendedName>
        <fullName evidence="5">Lipoprotein</fullName>
    </recommendedName>
</protein>
<evidence type="ECO:0000313" key="3">
    <source>
        <dbReference type="EMBL" id="AIQ56238.1"/>
    </source>
</evidence>
<keyword evidence="2" id="KW-0732">Signal</keyword>
<reference evidence="3" key="1">
    <citation type="submission" date="2014-08" db="EMBL/GenBank/DDBJ databases">
        <title>Comparative genomics of the Paenibacillus odorifer group.</title>
        <authorList>
            <person name="den Bakker H.C."/>
            <person name="Tsai Y.-C.Y.-C."/>
            <person name="Martin N."/>
            <person name="Korlach J."/>
            <person name="Wiedmann M."/>
        </authorList>
    </citation>
    <scope>NUCLEOTIDE SEQUENCE [LARGE SCALE GENOMIC DNA]</scope>
    <source>
        <strain evidence="3">DSM 13188</strain>
    </source>
</reference>
<proteinExistence type="predicted"/>
<dbReference type="HOGENOM" id="CLU_2438043_0_0_9"/>
<evidence type="ECO:0000256" key="2">
    <source>
        <dbReference type="SAM" id="SignalP"/>
    </source>
</evidence>
<dbReference type="AlphaFoldDB" id="A0A089LAQ7"/>
<dbReference type="RefSeq" id="WP_042210582.1">
    <property type="nucleotide sequence ID" value="NZ_CP009285.1"/>
</dbReference>
<organism evidence="3 4">
    <name type="scientific">Paenibacillus borealis</name>
    <dbReference type="NCBI Taxonomy" id="160799"/>
    <lineage>
        <taxon>Bacteria</taxon>
        <taxon>Bacillati</taxon>
        <taxon>Bacillota</taxon>
        <taxon>Bacilli</taxon>
        <taxon>Bacillales</taxon>
        <taxon>Paenibacillaceae</taxon>
        <taxon>Paenibacillus</taxon>
    </lineage>
</organism>
<name>A0A089LAQ7_PAEBO</name>
<accession>A0A089LAQ7</accession>
<dbReference type="PROSITE" id="PS51257">
    <property type="entry name" value="PROKAR_LIPOPROTEIN"/>
    <property type="match status" value="1"/>
</dbReference>
<feature type="compositionally biased region" description="Gly residues" evidence="1">
    <location>
        <begin position="51"/>
        <end position="66"/>
    </location>
</feature>
<dbReference type="OrthoDB" id="2667004at2"/>
<feature type="chain" id="PRO_5038893968" description="Lipoprotein" evidence="2">
    <location>
        <begin position="34"/>
        <end position="90"/>
    </location>
</feature>
<dbReference type="EMBL" id="CP009285">
    <property type="protein sequence ID" value="AIQ56238.1"/>
    <property type="molecule type" value="Genomic_DNA"/>
</dbReference>
<evidence type="ECO:0000256" key="1">
    <source>
        <dbReference type="SAM" id="MobiDB-lite"/>
    </source>
</evidence>
<evidence type="ECO:0008006" key="5">
    <source>
        <dbReference type="Google" id="ProtNLM"/>
    </source>
</evidence>
<evidence type="ECO:0000313" key="4">
    <source>
        <dbReference type="Proteomes" id="UP000029518"/>
    </source>
</evidence>
<sequence length="90" mass="9414">MRFNKRHKSRTKKSRITLIITVLSCSLVLTSCEAITAQKISSDDFNSRSGGFPGMNGGTNFNGGGRGMDRGGTRRGGSQGTDGGAGSSQQ</sequence>
<feature type="region of interest" description="Disordered" evidence="1">
    <location>
        <begin position="43"/>
        <end position="90"/>
    </location>
</feature>
<gene>
    <name evidence="3" type="ORF">PBOR_04170</name>
</gene>
<dbReference type="Proteomes" id="UP000029518">
    <property type="component" value="Chromosome"/>
</dbReference>
<feature type="signal peptide" evidence="2">
    <location>
        <begin position="1"/>
        <end position="33"/>
    </location>
</feature>